<feature type="transmembrane region" description="Helical" evidence="6">
    <location>
        <begin position="230"/>
        <end position="253"/>
    </location>
</feature>
<keyword evidence="2 5" id="KW-0812">Transmembrane</keyword>
<dbReference type="InterPro" id="IPR003945">
    <property type="entry name" value="NU5C-like"/>
</dbReference>
<protein>
    <submittedName>
        <fullName evidence="9">NADH-quinone oxidoreductase subunit L</fullName>
    </submittedName>
</protein>
<evidence type="ECO:0000259" key="8">
    <source>
        <dbReference type="Pfam" id="PF00662"/>
    </source>
</evidence>
<dbReference type="Proteomes" id="UP000321827">
    <property type="component" value="Unassembled WGS sequence"/>
</dbReference>
<dbReference type="GO" id="GO:0042773">
    <property type="term" value="P:ATP synthesis coupled electron transport"/>
    <property type="evidence" value="ECO:0007669"/>
    <property type="project" value="InterPro"/>
</dbReference>
<dbReference type="Pfam" id="PF00361">
    <property type="entry name" value="Proton_antipo_M"/>
    <property type="match status" value="1"/>
</dbReference>
<dbReference type="OrthoDB" id="9807568at2"/>
<feature type="transmembrane region" description="Helical" evidence="6">
    <location>
        <begin position="166"/>
        <end position="184"/>
    </location>
</feature>
<dbReference type="RefSeq" id="WP_147146305.1">
    <property type="nucleotide sequence ID" value="NZ_BJXN01000005.1"/>
</dbReference>
<feature type="transmembrane region" description="Helical" evidence="6">
    <location>
        <begin position="359"/>
        <end position="377"/>
    </location>
</feature>
<feature type="transmembrane region" description="Helical" evidence="6">
    <location>
        <begin position="552"/>
        <end position="572"/>
    </location>
</feature>
<dbReference type="PRINTS" id="PR01434">
    <property type="entry name" value="NADHDHGNASE5"/>
</dbReference>
<dbReference type="InterPro" id="IPR001516">
    <property type="entry name" value="Proton_antipo_N"/>
</dbReference>
<organism evidence="9 10">
    <name type="scientific">Oceanithermus desulfurans NBRC 100063</name>
    <dbReference type="NCBI Taxonomy" id="1227550"/>
    <lineage>
        <taxon>Bacteria</taxon>
        <taxon>Thermotogati</taxon>
        <taxon>Deinococcota</taxon>
        <taxon>Deinococci</taxon>
        <taxon>Thermales</taxon>
        <taxon>Thermaceae</taxon>
        <taxon>Oceanithermus</taxon>
    </lineage>
</organism>
<dbReference type="InterPro" id="IPR018393">
    <property type="entry name" value="NADHpl_OxRdtase_5_subgr"/>
</dbReference>
<feature type="transmembrane region" description="Helical" evidence="6">
    <location>
        <begin position="303"/>
        <end position="324"/>
    </location>
</feature>
<evidence type="ECO:0000256" key="4">
    <source>
        <dbReference type="ARBA" id="ARBA00023136"/>
    </source>
</evidence>
<evidence type="ECO:0000256" key="6">
    <source>
        <dbReference type="SAM" id="Phobius"/>
    </source>
</evidence>
<feature type="transmembrane region" description="Helical" evidence="6">
    <location>
        <begin position="506"/>
        <end position="532"/>
    </location>
</feature>
<dbReference type="EMBL" id="BJXN01000005">
    <property type="protein sequence ID" value="GEM89463.1"/>
    <property type="molecule type" value="Genomic_DNA"/>
</dbReference>
<dbReference type="PANTHER" id="PTHR42829:SF2">
    <property type="entry name" value="NADH-UBIQUINONE OXIDOREDUCTASE CHAIN 5"/>
    <property type="match status" value="1"/>
</dbReference>
<feature type="transmembrane region" description="Helical" evidence="6">
    <location>
        <begin position="196"/>
        <end position="218"/>
    </location>
</feature>
<feature type="transmembrane region" description="Helical" evidence="6">
    <location>
        <begin position="397"/>
        <end position="419"/>
    </location>
</feature>
<dbReference type="InterPro" id="IPR001750">
    <property type="entry name" value="ND/Mrp_TM"/>
</dbReference>
<dbReference type="GO" id="GO:0003954">
    <property type="term" value="F:NADH dehydrogenase activity"/>
    <property type="evidence" value="ECO:0007669"/>
    <property type="project" value="TreeGrafter"/>
</dbReference>
<dbReference type="Gene3D" id="1.20.5.2700">
    <property type="match status" value="1"/>
</dbReference>
<dbReference type="GO" id="GO:0008137">
    <property type="term" value="F:NADH dehydrogenase (ubiquinone) activity"/>
    <property type="evidence" value="ECO:0007669"/>
    <property type="project" value="InterPro"/>
</dbReference>
<feature type="transmembrane region" description="Helical" evidence="6">
    <location>
        <begin position="6"/>
        <end position="25"/>
    </location>
</feature>
<sequence length="667" mass="72623">MSYVELSYWIPLLPALGFVLLILFGRSLPGRSSGWIATAVMAVAAVLALGLLRDVILAAPGWNLAALLGGNHGEALAKAGSPDFPFRLEWTWLAIRGEAGIPLVIYIDALAAVVTAMVALASLFIHLFSIGYMHGEERYSTFFAYLQLFSAAMLAFVLAGNFFHSLLAWEVMGLMSYLLIGFLYKKKTAQQAQKKAFITTKLADLGFMLGLFWLYLLIGNFDLADLASEQTLAMIGTGAAAAVGLLVFVAAMGKSAQFPLHVWLLDAMEGPTPVSAMIHAATMVAAGVYLTGRFYPLLIHGEVLWVVAWVGAITALFAAVLAPAFADVKKILAWSTVSQLGYMFLGLGVFGWAAAMFHLLAHAFFKALLFLGSGSMIHGAKTQDIFEMDRLKKYMPWTYWTFLIGALALMGIPPFAGFWSKDLILHAAEEHARFLWLVGLVAAFFTAFYTTRMIVIAFHKPRTASPWKAAAWTQGAPWLNLGPDEAEPDPSPPEGHHPHESGAEMITALVALAVLSLLVGFWGSPLFGYGLLTLVYWGEAPELLPAAKLMGGYVTGTLVALAGAGLAVYWYAADPLRQRAPLWLTQALQRRLYLDEFYYRVLGALAQAPTYALELFDRYVVDGLVDLVGYLSLVASSFLRHLQSGRFAVYALYMLLGALALYVGGVR</sequence>
<evidence type="ECO:0000259" key="7">
    <source>
        <dbReference type="Pfam" id="PF00361"/>
    </source>
</evidence>
<feature type="transmembrane region" description="Helical" evidence="6">
    <location>
        <begin position="647"/>
        <end position="665"/>
    </location>
</feature>
<feature type="domain" description="NADH:quinone oxidoreductase/Mrp antiporter transmembrane" evidence="7">
    <location>
        <begin position="159"/>
        <end position="446"/>
    </location>
</feature>
<evidence type="ECO:0000313" key="10">
    <source>
        <dbReference type="Proteomes" id="UP000321827"/>
    </source>
</evidence>
<dbReference type="GO" id="GO:0015990">
    <property type="term" value="P:electron transport coupled proton transport"/>
    <property type="evidence" value="ECO:0007669"/>
    <property type="project" value="TreeGrafter"/>
</dbReference>
<evidence type="ECO:0000313" key="9">
    <source>
        <dbReference type="EMBL" id="GEM89463.1"/>
    </source>
</evidence>
<feature type="transmembrane region" description="Helical" evidence="6">
    <location>
        <begin position="434"/>
        <end position="458"/>
    </location>
</feature>
<reference evidence="9 10" key="1">
    <citation type="submission" date="2019-07" db="EMBL/GenBank/DDBJ databases">
        <title>Whole genome shotgun sequence of Oceanithermus desulfurans NBRC 100063.</title>
        <authorList>
            <person name="Hosoyama A."/>
            <person name="Uohara A."/>
            <person name="Ohji S."/>
            <person name="Ichikawa N."/>
        </authorList>
    </citation>
    <scope>NUCLEOTIDE SEQUENCE [LARGE SCALE GENOMIC DNA]</scope>
    <source>
        <strain evidence="9 10">NBRC 100063</strain>
    </source>
</reference>
<keyword evidence="3 6" id="KW-1133">Transmembrane helix</keyword>
<dbReference type="PANTHER" id="PTHR42829">
    <property type="entry name" value="NADH-UBIQUINONE OXIDOREDUCTASE CHAIN 5"/>
    <property type="match status" value="1"/>
</dbReference>
<dbReference type="GO" id="GO:0016020">
    <property type="term" value="C:membrane"/>
    <property type="evidence" value="ECO:0007669"/>
    <property type="project" value="UniProtKB-SubCell"/>
</dbReference>
<evidence type="ECO:0000256" key="1">
    <source>
        <dbReference type="ARBA" id="ARBA00004127"/>
    </source>
</evidence>
<dbReference type="GO" id="GO:0012505">
    <property type="term" value="C:endomembrane system"/>
    <property type="evidence" value="ECO:0007669"/>
    <property type="project" value="UniProtKB-SubCell"/>
</dbReference>
<gene>
    <name evidence="9" type="ORF">ODE01S_08970</name>
</gene>
<evidence type="ECO:0000256" key="3">
    <source>
        <dbReference type="ARBA" id="ARBA00022989"/>
    </source>
</evidence>
<feature type="transmembrane region" description="Helical" evidence="6">
    <location>
        <begin position="142"/>
        <end position="160"/>
    </location>
</feature>
<evidence type="ECO:0000256" key="2">
    <source>
        <dbReference type="ARBA" id="ARBA00022692"/>
    </source>
</evidence>
<feature type="transmembrane region" description="Helical" evidence="6">
    <location>
        <begin position="274"/>
        <end position="291"/>
    </location>
</feature>
<comment type="subcellular location">
    <subcellularLocation>
        <location evidence="1">Endomembrane system</location>
        <topology evidence="1">Multi-pass membrane protein</topology>
    </subcellularLocation>
    <subcellularLocation>
        <location evidence="5">Membrane</location>
        <topology evidence="5">Multi-pass membrane protein</topology>
    </subcellularLocation>
</comment>
<accession>A0A511RII9</accession>
<dbReference type="NCBIfam" id="TIGR01974">
    <property type="entry name" value="NDH_I_L"/>
    <property type="match status" value="1"/>
</dbReference>
<name>A0A511RII9_9DEIN</name>
<proteinExistence type="predicted"/>
<keyword evidence="4 6" id="KW-0472">Membrane</keyword>
<dbReference type="AlphaFoldDB" id="A0A511RII9"/>
<feature type="transmembrane region" description="Helical" evidence="6">
    <location>
        <begin position="331"/>
        <end position="353"/>
    </location>
</feature>
<comment type="caution">
    <text evidence="9">The sequence shown here is derived from an EMBL/GenBank/DDBJ whole genome shotgun (WGS) entry which is preliminary data.</text>
</comment>
<dbReference type="Pfam" id="PF00662">
    <property type="entry name" value="Proton_antipo_N"/>
    <property type="match status" value="1"/>
</dbReference>
<evidence type="ECO:0000256" key="5">
    <source>
        <dbReference type="RuleBase" id="RU000320"/>
    </source>
</evidence>
<feature type="transmembrane region" description="Helical" evidence="6">
    <location>
        <begin position="32"/>
        <end position="52"/>
    </location>
</feature>
<feature type="domain" description="NADH-Ubiquinone oxidoreductase (complex I) chain 5 N-terminal" evidence="8">
    <location>
        <begin position="92"/>
        <end position="143"/>
    </location>
</feature>
<dbReference type="PRINTS" id="PR01435">
    <property type="entry name" value="NPOXDRDTASE5"/>
</dbReference>
<feature type="transmembrane region" description="Helical" evidence="6">
    <location>
        <begin position="103"/>
        <end position="130"/>
    </location>
</feature>